<dbReference type="NCBIfam" id="TIGR00531">
    <property type="entry name" value="BCCP"/>
    <property type="match status" value="1"/>
</dbReference>
<evidence type="ECO:0000256" key="6">
    <source>
        <dbReference type="ARBA" id="ARBA00023098"/>
    </source>
</evidence>
<dbReference type="PANTHER" id="PTHR45266">
    <property type="entry name" value="OXALOACETATE DECARBOXYLASE ALPHA CHAIN"/>
    <property type="match status" value="1"/>
</dbReference>
<keyword evidence="5 9" id="KW-0276">Fatty acid metabolism</keyword>
<dbReference type="InterPro" id="IPR050709">
    <property type="entry name" value="Biotin_Carboxyl_Carrier/Decarb"/>
</dbReference>
<dbReference type="EMBL" id="CP032339">
    <property type="protein sequence ID" value="QCO09750.1"/>
    <property type="molecule type" value="Genomic_DNA"/>
</dbReference>
<reference evidence="11 14" key="2">
    <citation type="submission" date="2023-11" db="EMBL/GenBank/DDBJ databases">
        <title>MicrobeMod: A computational toolkit for identifying prokaryotic methylation and restriction-modification with nanopore sequencing.</title>
        <authorList>
            <person name="Crits-Christoph A."/>
            <person name="Kang S.C."/>
            <person name="Lee H."/>
            <person name="Ostrov N."/>
        </authorList>
    </citation>
    <scope>NUCLEOTIDE SEQUENCE [LARGE SCALE GENOMIC DNA]</scope>
    <source>
        <strain evidence="11 14">ATCC 29145</strain>
    </source>
</reference>
<dbReference type="InterPro" id="IPR011053">
    <property type="entry name" value="Single_hybrid_motif"/>
</dbReference>
<evidence type="ECO:0000256" key="7">
    <source>
        <dbReference type="ARBA" id="ARBA00023160"/>
    </source>
</evidence>
<comment type="function">
    <text evidence="1 9">This protein is a component of the acetyl coenzyme A carboxylase complex; first, biotin carboxylase catalyzes the carboxylation of the carrier protein and then the transcarboxylase transfers the carboxyl group to form malonyl-CoA.</text>
</comment>
<evidence type="ECO:0000313" key="11">
    <source>
        <dbReference type="EMBL" id="MDX5953340.1"/>
    </source>
</evidence>
<keyword evidence="11" id="KW-0436">Ligase</keyword>
<gene>
    <name evidence="12" type="primary">accB</name>
    <name evidence="12" type="ORF">D3868_12320</name>
    <name evidence="11" type="ORF">SIM66_19375</name>
</gene>
<organism evidence="12 13">
    <name type="scientific">Azospirillum brasilense</name>
    <dbReference type="NCBI Taxonomy" id="192"/>
    <lineage>
        <taxon>Bacteria</taxon>
        <taxon>Pseudomonadati</taxon>
        <taxon>Pseudomonadota</taxon>
        <taxon>Alphaproteobacteria</taxon>
        <taxon>Rhodospirillales</taxon>
        <taxon>Azospirillaceae</taxon>
        <taxon>Azospirillum</taxon>
    </lineage>
</organism>
<dbReference type="InterPro" id="IPR000089">
    <property type="entry name" value="Biotin_lipoyl"/>
</dbReference>
<dbReference type="GO" id="GO:0006633">
    <property type="term" value="P:fatty acid biosynthetic process"/>
    <property type="evidence" value="ECO:0007669"/>
    <property type="project" value="UniProtKB-UniPathway"/>
</dbReference>
<dbReference type="InterPro" id="IPR001249">
    <property type="entry name" value="AcCoA_biotinCC"/>
</dbReference>
<dbReference type="GeneID" id="56450543"/>
<evidence type="ECO:0000256" key="2">
    <source>
        <dbReference type="ARBA" id="ARBA00005194"/>
    </source>
</evidence>
<evidence type="ECO:0000313" key="13">
    <source>
        <dbReference type="Proteomes" id="UP000298774"/>
    </source>
</evidence>
<dbReference type="GO" id="GO:0009317">
    <property type="term" value="C:acetyl-CoA carboxylase complex"/>
    <property type="evidence" value="ECO:0007669"/>
    <property type="project" value="InterPro"/>
</dbReference>
<dbReference type="RefSeq" id="WP_059398654.1">
    <property type="nucleotide sequence ID" value="NZ_CP012914.1"/>
</dbReference>
<dbReference type="AlphaFoldDB" id="A0A0P0EWD9"/>
<dbReference type="GO" id="GO:0003989">
    <property type="term" value="F:acetyl-CoA carboxylase activity"/>
    <property type="evidence" value="ECO:0007669"/>
    <property type="project" value="InterPro"/>
</dbReference>
<dbReference type="Proteomes" id="UP001277471">
    <property type="component" value="Unassembled WGS sequence"/>
</dbReference>
<dbReference type="PANTHER" id="PTHR45266:SF3">
    <property type="entry name" value="OXALOACETATE DECARBOXYLASE ALPHA CHAIN"/>
    <property type="match status" value="1"/>
</dbReference>
<evidence type="ECO:0000256" key="4">
    <source>
        <dbReference type="ARBA" id="ARBA00022516"/>
    </source>
</evidence>
<name>A0A0P0EWD9_AZOBR</name>
<evidence type="ECO:0000256" key="3">
    <source>
        <dbReference type="ARBA" id="ARBA00017562"/>
    </source>
</evidence>
<evidence type="ECO:0000256" key="8">
    <source>
        <dbReference type="ARBA" id="ARBA00023267"/>
    </source>
</evidence>
<evidence type="ECO:0000259" key="10">
    <source>
        <dbReference type="PROSITE" id="PS50968"/>
    </source>
</evidence>
<keyword evidence="6 9" id="KW-0443">Lipid metabolism</keyword>
<dbReference type="InterPro" id="IPR001882">
    <property type="entry name" value="Biotin_BS"/>
</dbReference>
<dbReference type="UniPathway" id="UPA00094"/>
<dbReference type="Pfam" id="PF00364">
    <property type="entry name" value="Biotin_lipoyl"/>
    <property type="match status" value="1"/>
</dbReference>
<accession>A0A0P0EWD9</accession>
<dbReference type="FunFam" id="2.40.50.100:FF:000003">
    <property type="entry name" value="Acetyl-CoA carboxylase biotin carboxyl carrier protein"/>
    <property type="match status" value="1"/>
</dbReference>
<keyword evidence="14" id="KW-1185">Reference proteome</keyword>
<reference evidence="12 13" key="1">
    <citation type="submission" date="2018-09" db="EMBL/GenBank/DDBJ databases">
        <title>Whole genome based analysis of evolution and adaptive divergence in Indian and Brazilian strains of Azospirillum brasilense.</title>
        <authorList>
            <person name="Singh C."/>
            <person name="Tripathi A.K."/>
        </authorList>
    </citation>
    <scope>NUCLEOTIDE SEQUENCE [LARGE SCALE GENOMIC DNA]</scope>
    <source>
        <strain evidence="12 13">MTCC4038</strain>
    </source>
</reference>
<keyword evidence="7 9" id="KW-0275">Fatty acid biosynthesis</keyword>
<dbReference type="EMBL" id="JAWXYC010000004">
    <property type="protein sequence ID" value="MDX5953340.1"/>
    <property type="molecule type" value="Genomic_DNA"/>
</dbReference>
<evidence type="ECO:0000256" key="9">
    <source>
        <dbReference type="RuleBase" id="RU364072"/>
    </source>
</evidence>
<dbReference type="SUPFAM" id="SSF51230">
    <property type="entry name" value="Single hybrid motif"/>
    <property type="match status" value="1"/>
</dbReference>
<evidence type="ECO:0000313" key="12">
    <source>
        <dbReference type="EMBL" id="QCO09750.1"/>
    </source>
</evidence>
<dbReference type="KEGG" id="abf:AMK58_04220"/>
<keyword evidence="8 9" id="KW-0092">Biotin</keyword>
<dbReference type="PROSITE" id="PS50968">
    <property type="entry name" value="BIOTINYL_LIPOYL"/>
    <property type="match status" value="1"/>
</dbReference>
<feature type="domain" description="Lipoyl-binding" evidence="10">
    <location>
        <begin position="73"/>
        <end position="149"/>
    </location>
</feature>
<proteinExistence type="predicted"/>
<dbReference type="Proteomes" id="UP000298774">
    <property type="component" value="Chromosome"/>
</dbReference>
<dbReference type="CDD" id="cd06850">
    <property type="entry name" value="biotinyl_domain"/>
    <property type="match status" value="1"/>
</dbReference>
<dbReference type="PRINTS" id="PR01071">
    <property type="entry name" value="ACOABIOTINCC"/>
</dbReference>
<dbReference type="PROSITE" id="PS00188">
    <property type="entry name" value="BIOTIN"/>
    <property type="match status" value="1"/>
</dbReference>
<evidence type="ECO:0000256" key="5">
    <source>
        <dbReference type="ARBA" id="ARBA00022832"/>
    </source>
</evidence>
<protein>
    <recommendedName>
        <fullName evidence="3 9">Biotin carboxyl carrier protein of acetyl-CoA carboxylase</fullName>
    </recommendedName>
</protein>
<evidence type="ECO:0000313" key="14">
    <source>
        <dbReference type="Proteomes" id="UP001277471"/>
    </source>
</evidence>
<dbReference type="Gene3D" id="2.40.50.100">
    <property type="match status" value="1"/>
</dbReference>
<evidence type="ECO:0000256" key="1">
    <source>
        <dbReference type="ARBA" id="ARBA00003761"/>
    </source>
</evidence>
<comment type="pathway">
    <text evidence="2 9">Lipid metabolism; fatty acid biosynthesis.</text>
</comment>
<sequence length="149" mass="15278">MASFDIDGDLVRKLADLLRETGLSEIEFAEGEKRIRVTRPTAAQAVAVHAPVAAPAPATAPAAAPAGKPASHPGAVTSPMVGTAYAAAEPGGTPFVRVGDTVKAGQTVLIIEAMKVMNPIKAPRGGTVVEILISDSQPVEFGEVLMIIE</sequence>
<keyword evidence="4 9" id="KW-0444">Lipid biosynthesis</keyword>